<dbReference type="WBParaSite" id="maker-uti_cns_0013391-snap-gene-0.4-mRNA-1">
    <property type="protein sequence ID" value="maker-uti_cns_0013391-snap-gene-0.4-mRNA-1"/>
    <property type="gene ID" value="maker-uti_cns_0013391-snap-gene-0.4"/>
</dbReference>
<feature type="region of interest" description="Disordered" evidence="2">
    <location>
        <begin position="421"/>
        <end position="444"/>
    </location>
</feature>
<feature type="compositionally biased region" description="Gly residues" evidence="2">
    <location>
        <begin position="429"/>
        <end position="444"/>
    </location>
</feature>
<dbReference type="Pfam" id="PF00013">
    <property type="entry name" value="KH_1"/>
    <property type="match status" value="1"/>
</dbReference>
<accession>A0A1I8IK53</accession>
<sequence length="444" mass="49049">TLREAENGAGTSRIQFMPIHTVISSRKSDNELKMKRGPTLRISVAADDHSHLIGKGGQSHKLLQTRTNTRVHFPERVASPELHKTGSRTEDEVLLYPADALMKTEPWASEEQLVHQFFTCRKLIRQNQLLIYRLFVPSTTWRMDYSKVQKMCMLSQQALSQKILLSSQQHSDYTIIAVRGTMRQSSEVIQVTTEVQKVFPSAVYNTLCLPSVHWRDLILVASTQVIKDFNLPSDTAPEAAFASFLCTVGVMPQFHNGEIISLQGQDATRVLEVKQRLIQALPLSLVLPNSLTLSCNITNAQVLAKVQRLYGVRIGSGSNCGRIVLETHEANFAALFDVRWLLSLEDPMGFLARVNIHSVWSVGSPRTFAELEESEPQKQTKNSLVNNIEAEISGLSLAFSSTFHFDDSLLSFIGSDKMSDSSMTAANSGGNGGGADFGPTGDGV</sequence>
<proteinExistence type="predicted"/>
<evidence type="ECO:0000313" key="4">
    <source>
        <dbReference type="Proteomes" id="UP000095280"/>
    </source>
</evidence>
<evidence type="ECO:0000313" key="5">
    <source>
        <dbReference type="WBParaSite" id="maker-uti_cns_0013391-snap-gene-0.4-mRNA-1"/>
    </source>
</evidence>
<dbReference type="GO" id="GO:0003723">
    <property type="term" value="F:RNA binding"/>
    <property type="evidence" value="ECO:0007669"/>
    <property type="project" value="UniProtKB-UniRule"/>
</dbReference>
<dbReference type="PROSITE" id="PS50084">
    <property type="entry name" value="KH_TYPE_1"/>
    <property type="match status" value="1"/>
</dbReference>
<dbReference type="SUPFAM" id="SSF54791">
    <property type="entry name" value="Eukaryotic type KH-domain (KH-domain type I)"/>
    <property type="match status" value="1"/>
</dbReference>
<dbReference type="Proteomes" id="UP000095280">
    <property type="component" value="Unplaced"/>
</dbReference>
<evidence type="ECO:0000256" key="1">
    <source>
        <dbReference type="PROSITE-ProRule" id="PRU00117"/>
    </source>
</evidence>
<evidence type="ECO:0000259" key="3">
    <source>
        <dbReference type="Pfam" id="PF00013"/>
    </source>
</evidence>
<dbReference type="InterPro" id="IPR036612">
    <property type="entry name" value="KH_dom_type_1_sf"/>
</dbReference>
<reference evidence="5" key="1">
    <citation type="submission" date="2016-11" db="UniProtKB">
        <authorList>
            <consortium name="WormBaseParasite"/>
        </authorList>
    </citation>
    <scope>IDENTIFICATION</scope>
</reference>
<protein>
    <submittedName>
        <fullName evidence="5">KH_dom_type_1 domain-containing protein</fullName>
    </submittedName>
</protein>
<dbReference type="Gene3D" id="3.30.1370.10">
    <property type="entry name" value="K Homology domain, type 1"/>
    <property type="match status" value="1"/>
</dbReference>
<organism evidence="4 5">
    <name type="scientific">Macrostomum lignano</name>
    <dbReference type="NCBI Taxonomy" id="282301"/>
    <lineage>
        <taxon>Eukaryota</taxon>
        <taxon>Metazoa</taxon>
        <taxon>Spiralia</taxon>
        <taxon>Lophotrochozoa</taxon>
        <taxon>Platyhelminthes</taxon>
        <taxon>Rhabditophora</taxon>
        <taxon>Macrostomorpha</taxon>
        <taxon>Macrostomida</taxon>
        <taxon>Macrostomidae</taxon>
        <taxon>Macrostomum</taxon>
    </lineage>
</organism>
<name>A0A1I8IK53_9PLAT</name>
<keyword evidence="4" id="KW-1185">Reference proteome</keyword>
<keyword evidence="1" id="KW-0694">RNA-binding</keyword>
<evidence type="ECO:0000256" key="2">
    <source>
        <dbReference type="SAM" id="MobiDB-lite"/>
    </source>
</evidence>
<feature type="domain" description="K Homology" evidence="3">
    <location>
        <begin position="39"/>
        <end position="77"/>
    </location>
</feature>
<dbReference type="InterPro" id="IPR004088">
    <property type="entry name" value="KH_dom_type_1"/>
</dbReference>
<dbReference type="AlphaFoldDB" id="A0A1I8IK53"/>